<organism evidence="1 2">
    <name type="scientific">Halomicronema hongdechloris C2206</name>
    <dbReference type="NCBI Taxonomy" id="1641165"/>
    <lineage>
        <taxon>Bacteria</taxon>
        <taxon>Bacillati</taxon>
        <taxon>Cyanobacteriota</taxon>
        <taxon>Cyanophyceae</taxon>
        <taxon>Nodosilineales</taxon>
        <taxon>Nodosilineaceae</taxon>
        <taxon>Halomicronema</taxon>
    </lineage>
</organism>
<name>A0A1Z3HUT9_9CYAN</name>
<accession>A0A1Z3HUT9</accession>
<dbReference type="Proteomes" id="UP000191901">
    <property type="component" value="Chromosome"/>
</dbReference>
<dbReference type="RefSeq" id="WP_088431330.1">
    <property type="nucleotide sequence ID" value="NZ_CP021983.2"/>
</dbReference>
<reference evidence="1 2" key="1">
    <citation type="journal article" date="2016" name="Biochim. Biophys. Acta">
        <title>Characterization of red-shifted phycobilisomes isolated from the chlorophyll f-containing cyanobacterium Halomicronema hongdechloris.</title>
        <authorList>
            <person name="Li Y."/>
            <person name="Lin Y."/>
            <person name="Garvey C.J."/>
            <person name="Birch D."/>
            <person name="Corkery R.W."/>
            <person name="Loughlin P.C."/>
            <person name="Scheer H."/>
            <person name="Willows R.D."/>
            <person name="Chen M."/>
        </authorList>
    </citation>
    <scope>NUCLEOTIDE SEQUENCE [LARGE SCALE GENOMIC DNA]</scope>
    <source>
        <strain evidence="1 2">C2206</strain>
    </source>
</reference>
<dbReference type="EMBL" id="CP021983">
    <property type="protein sequence ID" value="ASC74059.1"/>
    <property type="molecule type" value="Genomic_DNA"/>
</dbReference>
<evidence type="ECO:0000313" key="1">
    <source>
        <dbReference type="EMBL" id="ASC74059.1"/>
    </source>
</evidence>
<dbReference type="InterPro" id="IPR046180">
    <property type="entry name" value="DUF6208"/>
</dbReference>
<sequence length="314" mass="36299">MSRPSWDVLWEVPLGLLSFLFSRALKATLTLLSRYYNPANRKAKPDWQVVSAEFLASPLKLLWTMSRARWNLHALIAIAGPFTVQTSLQLDTASLFRSAPSWTAVIYTLQGFKTLTSISSLTTDPTDSPVEISLPPGRYLVGLRHYHWSDPIELPAITVDGQLALTAETRPAPPDANWFYRDLIQRRRWIHRWLNYYVYPLLRYRHWLPARFVHDTFLPVPNPETHFYFGALAPGERLTIQLAPALFNDYAVYLSHYSRDCFPLDWYPLTVPEHRIPALPEKTLYILRIHPKHREAVPLQTTWVDLSPEATTQP</sequence>
<proteinExistence type="predicted"/>
<protein>
    <submittedName>
        <fullName evidence="1">Uncharacterized protein</fullName>
    </submittedName>
</protein>
<dbReference type="STRING" id="1641165.XM38_01045"/>
<evidence type="ECO:0000313" key="2">
    <source>
        <dbReference type="Proteomes" id="UP000191901"/>
    </source>
</evidence>
<gene>
    <name evidence="1" type="ORF">XM38_050330</name>
</gene>
<dbReference type="OrthoDB" id="459468at2"/>
<dbReference type="KEGG" id="hhg:XM38_050330"/>
<keyword evidence="2" id="KW-1185">Reference proteome</keyword>
<dbReference type="Pfam" id="PF19713">
    <property type="entry name" value="DUF6208"/>
    <property type="match status" value="1"/>
</dbReference>
<dbReference type="AlphaFoldDB" id="A0A1Z3HUT9"/>